<dbReference type="GO" id="GO:0097367">
    <property type="term" value="F:carbohydrate derivative binding"/>
    <property type="evidence" value="ECO:0007669"/>
    <property type="project" value="InterPro"/>
</dbReference>
<dbReference type="InterPro" id="IPR047640">
    <property type="entry name" value="RpiR-like"/>
</dbReference>
<dbReference type="SUPFAM" id="SSF46689">
    <property type="entry name" value="Homeodomain-like"/>
    <property type="match status" value="1"/>
</dbReference>
<sequence length="284" mass="31268">MVDNLLAVIAERVAGLTKLEKRIAAYLTANPDAVLIETSAAIAERSGVSAMTVTRFFKKLGFENVAAARHVTKQHVYGPSASRIGSRFDEFQKTRASLDNDVQYQAAVASIRKVCDYRAKPIWQDITRLVAHADSVFVTGFQTMSYLATGLALRLGYVRPNVHELDGGDGVYAKILTDPSPRRTLILIDVFRYGRNGPVLAKAACERGADVIVFCDEFCHWAAEITPHVVALPADSDFLFRSALGIHFSLSLLTMDVADRLGDAVKRQLDLLSDAQELFGQYMK</sequence>
<dbReference type="Proteomes" id="UP000646365">
    <property type="component" value="Unassembled WGS sequence"/>
</dbReference>
<reference evidence="2" key="2">
    <citation type="submission" date="2020-09" db="EMBL/GenBank/DDBJ databases">
        <authorList>
            <person name="Sun Q."/>
            <person name="Zhou Y."/>
        </authorList>
    </citation>
    <scope>NUCLEOTIDE SEQUENCE</scope>
    <source>
        <strain evidence="2">CGMCC 1.15725</strain>
    </source>
</reference>
<dbReference type="PROSITE" id="PS51071">
    <property type="entry name" value="HTH_RPIR"/>
    <property type="match status" value="1"/>
</dbReference>
<protein>
    <recommendedName>
        <fullName evidence="1">HTH rpiR-type domain-containing protein</fullName>
    </recommendedName>
</protein>
<feature type="domain" description="HTH rpiR-type" evidence="1">
    <location>
        <begin position="3"/>
        <end position="79"/>
    </location>
</feature>
<dbReference type="GO" id="GO:0003700">
    <property type="term" value="F:DNA-binding transcription factor activity"/>
    <property type="evidence" value="ECO:0007669"/>
    <property type="project" value="InterPro"/>
</dbReference>
<keyword evidence="3" id="KW-1185">Reference proteome</keyword>
<dbReference type="InterPro" id="IPR046348">
    <property type="entry name" value="SIS_dom_sf"/>
</dbReference>
<dbReference type="InterPro" id="IPR000281">
    <property type="entry name" value="HTH_RpiR"/>
</dbReference>
<dbReference type="InterPro" id="IPR009057">
    <property type="entry name" value="Homeodomain-like_sf"/>
</dbReference>
<dbReference type="AlphaFoldDB" id="A0A8J2Z129"/>
<dbReference type="PANTHER" id="PTHR30514:SF18">
    <property type="entry name" value="RPIR-FAMILY TRANSCRIPTIONAL REGULATOR"/>
    <property type="match status" value="1"/>
</dbReference>
<accession>A0A8J2Z129</accession>
<dbReference type="SUPFAM" id="SSF53697">
    <property type="entry name" value="SIS domain"/>
    <property type="match status" value="1"/>
</dbReference>
<organism evidence="2 3">
    <name type="scientific">Aliidongia dinghuensis</name>
    <dbReference type="NCBI Taxonomy" id="1867774"/>
    <lineage>
        <taxon>Bacteria</taxon>
        <taxon>Pseudomonadati</taxon>
        <taxon>Pseudomonadota</taxon>
        <taxon>Alphaproteobacteria</taxon>
        <taxon>Rhodospirillales</taxon>
        <taxon>Dongiaceae</taxon>
        <taxon>Aliidongia</taxon>
    </lineage>
</organism>
<dbReference type="GO" id="GO:1901135">
    <property type="term" value="P:carbohydrate derivative metabolic process"/>
    <property type="evidence" value="ECO:0007669"/>
    <property type="project" value="InterPro"/>
</dbReference>
<dbReference type="Gene3D" id="1.10.10.10">
    <property type="entry name" value="Winged helix-like DNA-binding domain superfamily/Winged helix DNA-binding domain"/>
    <property type="match status" value="1"/>
</dbReference>
<dbReference type="GO" id="GO:0003677">
    <property type="term" value="F:DNA binding"/>
    <property type="evidence" value="ECO:0007669"/>
    <property type="project" value="InterPro"/>
</dbReference>
<gene>
    <name evidence="2" type="ORF">GCM10011611_56020</name>
</gene>
<name>A0A8J2Z129_9PROT</name>
<dbReference type="RefSeq" id="WP_189051471.1">
    <property type="nucleotide sequence ID" value="NZ_BMJQ01000018.1"/>
</dbReference>
<proteinExistence type="predicted"/>
<dbReference type="Gene3D" id="3.40.50.10490">
    <property type="entry name" value="Glucose-6-phosphate isomerase like protein, domain 1"/>
    <property type="match status" value="1"/>
</dbReference>
<dbReference type="InterPro" id="IPR036388">
    <property type="entry name" value="WH-like_DNA-bd_sf"/>
</dbReference>
<evidence type="ECO:0000313" key="3">
    <source>
        <dbReference type="Proteomes" id="UP000646365"/>
    </source>
</evidence>
<dbReference type="Pfam" id="PF01418">
    <property type="entry name" value="HTH_6"/>
    <property type="match status" value="1"/>
</dbReference>
<dbReference type="PANTHER" id="PTHR30514">
    <property type="entry name" value="GLUCOKINASE"/>
    <property type="match status" value="1"/>
</dbReference>
<evidence type="ECO:0000259" key="1">
    <source>
        <dbReference type="PROSITE" id="PS51071"/>
    </source>
</evidence>
<evidence type="ECO:0000313" key="2">
    <source>
        <dbReference type="EMBL" id="GGF42386.1"/>
    </source>
</evidence>
<reference evidence="2" key="1">
    <citation type="journal article" date="2014" name="Int. J. Syst. Evol. Microbiol.">
        <title>Complete genome sequence of Corynebacterium casei LMG S-19264T (=DSM 44701T), isolated from a smear-ripened cheese.</title>
        <authorList>
            <consortium name="US DOE Joint Genome Institute (JGI-PGF)"/>
            <person name="Walter F."/>
            <person name="Albersmeier A."/>
            <person name="Kalinowski J."/>
            <person name="Ruckert C."/>
        </authorList>
    </citation>
    <scope>NUCLEOTIDE SEQUENCE</scope>
    <source>
        <strain evidence="2">CGMCC 1.15725</strain>
    </source>
</reference>
<comment type="caution">
    <text evidence="2">The sequence shown here is derived from an EMBL/GenBank/DDBJ whole genome shotgun (WGS) entry which is preliminary data.</text>
</comment>
<dbReference type="EMBL" id="BMJQ01000018">
    <property type="protein sequence ID" value="GGF42386.1"/>
    <property type="molecule type" value="Genomic_DNA"/>
</dbReference>